<sequence length="173" mass="18084">PLTILEAIVCFFSIWSIIGLAGFHTYLTATNQTTNEDIKGSFSTKHGQDVYNPFSQGSYMGNCCDVICGPVPPSLLDSRGFVMPEDQLPVQPVALPNGGGAVTSAPPPRLAAAGQPSPPPSAALSASSSSESNAVKVGSPVNEVQIMDRMQPPSYQTVTKLSPMNGTHPSNKP</sequence>
<feature type="non-terminal residue" evidence="3">
    <location>
        <position position="1"/>
    </location>
</feature>
<dbReference type="STRING" id="283909.R7UXC0"/>
<dbReference type="HOGENOM" id="CLU_1551443_0_0_1"/>
<feature type="compositionally biased region" description="Polar residues" evidence="1">
    <location>
        <begin position="153"/>
        <end position="173"/>
    </location>
</feature>
<keyword evidence="2" id="KW-0472">Membrane</keyword>
<keyword evidence="2" id="KW-1133">Transmembrane helix</keyword>
<dbReference type="EnsemblMetazoa" id="CapteT208415">
    <property type="protein sequence ID" value="CapteP208415"/>
    <property type="gene ID" value="CapteG208415"/>
</dbReference>
<feature type="compositionally biased region" description="Low complexity" evidence="1">
    <location>
        <begin position="122"/>
        <end position="134"/>
    </location>
</feature>
<evidence type="ECO:0000256" key="1">
    <source>
        <dbReference type="SAM" id="MobiDB-lite"/>
    </source>
</evidence>
<keyword evidence="5" id="KW-1185">Reference proteome</keyword>
<name>R7UXC0_CAPTE</name>
<dbReference type="EMBL" id="KB298990">
    <property type="protein sequence ID" value="ELU08542.1"/>
    <property type="molecule type" value="Genomic_DNA"/>
</dbReference>
<reference evidence="4" key="3">
    <citation type="submission" date="2015-06" db="UniProtKB">
        <authorList>
            <consortium name="EnsemblMetazoa"/>
        </authorList>
    </citation>
    <scope>IDENTIFICATION</scope>
</reference>
<protein>
    <recommendedName>
        <fullName evidence="6">Protein S-acyltransferase</fullName>
    </recommendedName>
</protein>
<accession>R7UXC0</accession>
<evidence type="ECO:0000256" key="2">
    <source>
        <dbReference type="SAM" id="Phobius"/>
    </source>
</evidence>
<dbReference type="OrthoDB" id="4096362at2759"/>
<evidence type="ECO:0000313" key="4">
    <source>
        <dbReference type="EnsemblMetazoa" id="CapteP208415"/>
    </source>
</evidence>
<keyword evidence="2" id="KW-0812">Transmembrane</keyword>
<dbReference type="EMBL" id="AMQN01021683">
    <property type="status" value="NOT_ANNOTATED_CDS"/>
    <property type="molecule type" value="Genomic_DNA"/>
</dbReference>
<evidence type="ECO:0000313" key="3">
    <source>
        <dbReference type="EMBL" id="ELU08542.1"/>
    </source>
</evidence>
<dbReference type="Proteomes" id="UP000014760">
    <property type="component" value="Unassembled WGS sequence"/>
</dbReference>
<reference evidence="3 5" key="2">
    <citation type="journal article" date="2013" name="Nature">
        <title>Insights into bilaterian evolution from three spiralian genomes.</title>
        <authorList>
            <person name="Simakov O."/>
            <person name="Marletaz F."/>
            <person name="Cho S.J."/>
            <person name="Edsinger-Gonzales E."/>
            <person name="Havlak P."/>
            <person name="Hellsten U."/>
            <person name="Kuo D.H."/>
            <person name="Larsson T."/>
            <person name="Lv J."/>
            <person name="Arendt D."/>
            <person name="Savage R."/>
            <person name="Osoegawa K."/>
            <person name="de Jong P."/>
            <person name="Grimwood J."/>
            <person name="Chapman J.A."/>
            <person name="Shapiro H."/>
            <person name="Aerts A."/>
            <person name="Otillar R.P."/>
            <person name="Terry A.Y."/>
            <person name="Boore J.L."/>
            <person name="Grigoriev I.V."/>
            <person name="Lindberg D.R."/>
            <person name="Seaver E.C."/>
            <person name="Weisblat D.A."/>
            <person name="Putnam N.H."/>
            <person name="Rokhsar D.S."/>
        </authorList>
    </citation>
    <scope>NUCLEOTIDE SEQUENCE</scope>
    <source>
        <strain evidence="3 5">I ESC-2004</strain>
    </source>
</reference>
<feature type="transmembrane region" description="Helical" evidence="2">
    <location>
        <begin position="7"/>
        <end position="27"/>
    </location>
</feature>
<feature type="region of interest" description="Disordered" evidence="1">
    <location>
        <begin position="95"/>
        <end position="173"/>
    </location>
</feature>
<evidence type="ECO:0000313" key="5">
    <source>
        <dbReference type="Proteomes" id="UP000014760"/>
    </source>
</evidence>
<evidence type="ECO:0008006" key="6">
    <source>
        <dbReference type="Google" id="ProtNLM"/>
    </source>
</evidence>
<dbReference type="AlphaFoldDB" id="R7UXC0"/>
<proteinExistence type="predicted"/>
<gene>
    <name evidence="3" type="ORF">CAPTEDRAFT_208415</name>
</gene>
<reference evidence="5" key="1">
    <citation type="submission" date="2012-12" db="EMBL/GenBank/DDBJ databases">
        <authorList>
            <person name="Hellsten U."/>
            <person name="Grimwood J."/>
            <person name="Chapman J.A."/>
            <person name="Shapiro H."/>
            <person name="Aerts A."/>
            <person name="Otillar R.P."/>
            <person name="Terry A.Y."/>
            <person name="Boore J.L."/>
            <person name="Simakov O."/>
            <person name="Marletaz F."/>
            <person name="Cho S.-J."/>
            <person name="Edsinger-Gonzales E."/>
            <person name="Havlak P."/>
            <person name="Kuo D.-H."/>
            <person name="Larsson T."/>
            <person name="Lv J."/>
            <person name="Arendt D."/>
            <person name="Savage R."/>
            <person name="Osoegawa K."/>
            <person name="de Jong P."/>
            <person name="Lindberg D.R."/>
            <person name="Seaver E.C."/>
            <person name="Weisblat D.A."/>
            <person name="Putnam N.H."/>
            <person name="Grigoriev I.V."/>
            <person name="Rokhsar D.S."/>
        </authorList>
    </citation>
    <scope>NUCLEOTIDE SEQUENCE</scope>
    <source>
        <strain evidence="5">I ESC-2004</strain>
    </source>
</reference>
<organism evidence="3">
    <name type="scientific">Capitella teleta</name>
    <name type="common">Polychaete worm</name>
    <dbReference type="NCBI Taxonomy" id="283909"/>
    <lineage>
        <taxon>Eukaryota</taxon>
        <taxon>Metazoa</taxon>
        <taxon>Spiralia</taxon>
        <taxon>Lophotrochozoa</taxon>
        <taxon>Annelida</taxon>
        <taxon>Polychaeta</taxon>
        <taxon>Sedentaria</taxon>
        <taxon>Scolecida</taxon>
        <taxon>Capitellidae</taxon>
        <taxon>Capitella</taxon>
    </lineage>
</organism>